<dbReference type="AlphaFoldDB" id="A0A3B0VU48"/>
<dbReference type="GO" id="GO:0008794">
    <property type="term" value="F:arsenate reductase (glutaredoxin) activity"/>
    <property type="evidence" value="ECO:0007669"/>
    <property type="project" value="InterPro"/>
</dbReference>
<dbReference type="EMBL" id="UOFB01000003">
    <property type="protein sequence ID" value="VAW43890.1"/>
    <property type="molecule type" value="Genomic_DNA"/>
</dbReference>
<proteinExistence type="predicted"/>
<dbReference type="SUPFAM" id="SSF52833">
    <property type="entry name" value="Thioredoxin-like"/>
    <property type="match status" value="1"/>
</dbReference>
<reference evidence="2" key="1">
    <citation type="submission" date="2018-06" db="EMBL/GenBank/DDBJ databases">
        <authorList>
            <person name="Zhirakovskaya E."/>
        </authorList>
    </citation>
    <scope>NUCLEOTIDE SEQUENCE</scope>
</reference>
<dbReference type="CDD" id="cd03034">
    <property type="entry name" value="ArsC_ArsC"/>
    <property type="match status" value="1"/>
</dbReference>
<dbReference type="InterPro" id="IPR006660">
    <property type="entry name" value="Arsenate_reductase-like"/>
</dbReference>
<dbReference type="Pfam" id="PF03960">
    <property type="entry name" value="ArsC"/>
    <property type="match status" value="1"/>
</dbReference>
<organism evidence="2">
    <name type="scientific">hydrothermal vent metagenome</name>
    <dbReference type="NCBI Taxonomy" id="652676"/>
    <lineage>
        <taxon>unclassified sequences</taxon>
        <taxon>metagenomes</taxon>
        <taxon>ecological metagenomes</taxon>
    </lineage>
</organism>
<keyword evidence="1" id="KW-0560">Oxidoreductase</keyword>
<dbReference type="PANTHER" id="PTHR30041">
    <property type="entry name" value="ARSENATE REDUCTASE"/>
    <property type="match status" value="1"/>
</dbReference>
<evidence type="ECO:0000256" key="1">
    <source>
        <dbReference type="ARBA" id="ARBA00023002"/>
    </source>
</evidence>
<protein>
    <submittedName>
        <fullName evidence="2">Uncharacterized protein YfgD, not an arsenate reductase</fullName>
    </submittedName>
</protein>
<dbReference type="PROSITE" id="PS51353">
    <property type="entry name" value="ARSC"/>
    <property type="match status" value="1"/>
</dbReference>
<sequence>MTKATIYHNPSCSKSRSSLDILQNQEDLEIEEVRYLEQTPSKETLKTLCASMSISPFEIIRTGEALFKELGLSKIDQKTDDEWLEILVSHPKLIERPIIQIGDKVVLGRPPEKILTILPKS</sequence>
<dbReference type="Gene3D" id="3.40.30.10">
    <property type="entry name" value="Glutaredoxin"/>
    <property type="match status" value="1"/>
</dbReference>
<dbReference type="PANTHER" id="PTHR30041:SF4">
    <property type="entry name" value="ARSENATE REDUCTASE"/>
    <property type="match status" value="1"/>
</dbReference>
<name>A0A3B0VU48_9ZZZZ</name>
<accession>A0A3B0VU48</accession>
<evidence type="ECO:0000313" key="2">
    <source>
        <dbReference type="EMBL" id="VAW43890.1"/>
    </source>
</evidence>
<gene>
    <name evidence="2" type="ORF">MNBD_GAMMA04-1823</name>
</gene>
<dbReference type="NCBIfam" id="TIGR00014">
    <property type="entry name" value="arsC"/>
    <property type="match status" value="1"/>
</dbReference>
<dbReference type="InterPro" id="IPR006659">
    <property type="entry name" value="Arsenate_reductase"/>
</dbReference>
<dbReference type="InterPro" id="IPR036249">
    <property type="entry name" value="Thioredoxin-like_sf"/>
</dbReference>